<dbReference type="AlphaFoldDB" id="A0A9P6M5Z4"/>
<protein>
    <submittedName>
        <fullName evidence="2">Uncharacterized protein</fullName>
    </submittedName>
</protein>
<evidence type="ECO:0000313" key="3">
    <source>
        <dbReference type="Proteomes" id="UP000738359"/>
    </source>
</evidence>
<dbReference type="CDD" id="cd00590">
    <property type="entry name" value="RRM_SF"/>
    <property type="match status" value="1"/>
</dbReference>
<evidence type="ECO:0000256" key="1">
    <source>
        <dbReference type="SAM" id="MobiDB-lite"/>
    </source>
</evidence>
<proteinExistence type="predicted"/>
<name>A0A9P6M5Z4_MORAP</name>
<organism evidence="2 3">
    <name type="scientific">Mortierella alpina</name>
    <name type="common">Oleaginous fungus</name>
    <name type="synonym">Mortierella renispora</name>
    <dbReference type="NCBI Taxonomy" id="64518"/>
    <lineage>
        <taxon>Eukaryota</taxon>
        <taxon>Fungi</taxon>
        <taxon>Fungi incertae sedis</taxon>
        <taxon>Mucoromycota</taxon>
        <taxon>Mortierellomycotina</taxon>
        <taxon>Mortierellomycetes</taxon>
        <taxon>Mortierellales</taxon>
        <taxon>Mortierellaceae</taxon>
        <taxon>Mortierella</taxon>
    </lineage>
</organism>
<dbReference type="EMBL" id="JAAAHY010000101">
    <property type="protein sequence ID" value="KAF9967104.1"/>
    <property type="molecule type" value="Genomic_DNA"/>
</dbReference>
<dbReference type="InterPro" id="IPR035979">
    <property type="entry name" value="RBD_domain_sf"/>
</dbReference>
<dbReference type="SUPFAM" id="SSF54928">
    <property type="entry name" value="RNA-binding domain, RBD"/>
    <property type="match status" value="1"/>
</dbReference>
<gene>
    <name evidence="2" type="ORF">BGZ70_000079</name>
</gene>
<dbReference type="GO" id="GO:0003676">
    <property type="term" value="F:nucleic acid binding"/>
    <property type="evidence" value="ECO:0007669"/>
    <property type="project" value="InterPro"/>
</dbReference>
<evidence type="ECO:0000313" key="2">
    <source>
        <dbReference type="EMBL" id="KAF9967104.1"/>
    </source>
</evidence>
<dbReference type="Proteomes" id="UP000738359">
    <property type="component" value="Unassembled WGS sequence"/>
</dbReference>
<sequence>MRTQQKESFAENRKRMQSMLVSTLGQMETDTDTDVQPAAQSAAAQAAIAAAPEPHKLNVHKDGLEPQFRIKAALIEGESVRDKLNNLSMMLDGKIAPTRKPFMRKMQLDDVTEAYIVIPVGDTESIAQAESLKVKHFDDDGTETSHPLQRLTSTEDNKEKARSVEVNSLRFNTTEGAVRAAFSRWGEIEFVRMRLSTSGKTASATVYFTSTVSVERLKDDGKTMVFIGNDTGRIIRRGTEMIPFKPTLDCKAVGLPAGCTANHLEEMNTKHGVAYINMFIHPQRHHRPREAYLSFTSQEAHDKFRAATFTINGNPVSIVPIEIKACLSCGSISHLIKDCEARTQQRQRIAVRKELTTRPVREIFSSNANNKRYNGPMPKAVVTVQSAARGATSYGNIVKQGLQTKAKANT</sequence>
<keyword evidence="3" id="KW-1185">Reference proteome</keyword>
<accession>A0A9P6M5Z4</accession>
<dbReference type="Gene3D" id="3.30.70.330">
    <property type="match status" value="1"/>
</dbReference>
<feature type="region of interest" description="Disordered" evidence="1">
    <location>
        <begin position="137"/>
        <end position="159"/>
    </location>
</feature>
<dbReference type="InterPro" id="IPR012677">
    <property type="entry name" value="Nucleotide-bd_a/b_plait_sf"/>
</dbReference>
<comment type="caution">
    <text evidence="2">The sequence shown here is derived from an EMBL/GenBank/DDBJ whole genome shotgun (WGS) entry which is preliminary data.</text>
</comment>
<reference evidence="2" key="1">
    <citation type="journal article" date="2020" name="Fungal Divers.">
        <title>Resolving the Mortierellaceae phylogeny through synthesis of multi-gene phylogenetics and phylogenomics.</title>
        <authorList>
            <person name="Vandepol N."/>
            <person name="Liber J."/>
            <person name="Desiro A."/>
            <person name="Na H."/>
            <person name="Kennedy M."/>
            <person name="Barry K."/>
            <person name="Grigoriev I.V."/>
            <person name="Miller A.N."/>
            <person name="O'Donnell K."/>
            <person name="Stajich J.E."/>
            <person name="Bonito G."/>
        </authorList>
    </citation>
    <scope>NUCLEOTIDE SEQUENCE</scope>
    <source>
        <strain evidence="2">CK1249</strain>
    </source>
</reference>
<dbReference type="OrthoDB" id="2416239at2759"/>